<evidence type="ECO:0000313" key="2">
    <source>
        <dbReference type="Proteomes" id="UP000550714"/>
    </source>
</evidence>
<dbReference type="RefSeq" id="WP_183655750.1">
    <property type="nucleotide sequence ID" value="NZ_JACHWU010000003.1"/>
</dbReference>
<proteinExistence type="predicted"/>
<name>A0A839S661_9PSEU</name>
<evidence type="ECO:0008006" key="3">
    <source>
        <dbReference type="Google" id="ProtNLM"/>
    </source>
</evidence>
<organism evidence="1 2">
    <name type="scientific">Prauserella isguenensis</name>
    <dbReference type="NCBI Taxonomy" id="1470180"/>
    <lineage>
        <taxon>Bacteria</taxon>
        <taxon>Bacillati</taxon>
        <taxon>Actinomycetota</taxon>
        <taxon>Actinomycetes</taxon>
        <taxon>Pseudonocardiales</taxon>
        <taxon>Pseudonocardiaceae</taxon>
        <taxon>Prauserella</taxon>
    </lineage>
</organism>
<protein>
    <recommendedName>
        <fullName evidence="3">DUF2867 domain-containing protein</fullName>
    </recommendedName>
</protein>
<dbReference type="AlphaFoldDB" id="A0A839S661"/>
<dbReference type="EMBL" id="JACHWU010000003">
    <property type="protein sequence ID" value="MBB3052219.1"/>
    <property type="molecule type" value="Genomic_DNA"/>
</dbReference>
<comment type="caution">
    <text evidence="1">The sequence shown here is derived from an EMBL/GenBank/DDBJ whole genome shotgun (WGS) entry which is preliminary data.</text>
</comment>
<gene>
    <name evidence="1" type="ORF">FHS23_003248</name>
</gene>
<keyword evidence="2" id="KW-1185">Reference proteome</keyword>
<reference evidence="1 2" key="1">
    <citation type="submission" date="2020-08" db="EMBL/GenBank/DDBJ databases">
        <title>Genomic Encyclopedia of Type Strains, Phase III (KMG-III): the genomes of soil and plant-associated and newly described type strains.</title>
        <authorList>
            <person name="Whitman W."/>
        </authorList>
    </citation>
    <scope>NUCLEOTIDE SEQUENCE [LARGE SCALE GENOMIC DNA]</scope>
    <source>
        <strain evidence="1 2">CECT 8577</strain>
    </source>
</reference>
<dbReference type="Proteomes" id="UP000550714">
    <property type="component" value="Unassembled WGS sequence"/>
</dbReference>
<evidence type="ECO:0000313" key="1">
    <source>
        <dbReference type="EMBL" id="MBB3052219.1"/>
    </source>
</evidence>
<sequence>MRVPAPEAGAADYASAFRASTDVARARSPREWTRVVFEGAPAPQAVFVRFGWRHVLRLRLSDSPASVAGWRLTDCDEDSAVLEAHSPLLEARNVAFIDDHGLTWATYVRFHGRLGRAVWTIAARVHHIVLPHLLLRAVRRTERSLRRGGVNAMSVPWATVRT</sequence>
<accession>A0A839S661</accession>